<evidence type="ECO:0000313" key="2">
    <source>
        <dbReference type="EMBL" id="JAH38067.1"/>
    </source>
</evidence>
<reference evidence="2" key="1">
    <citation type="submission" date="2014-11" db="EMBL/GenBank/DDBJ databases">
        <authorList>
            <person name="Amaro Gonzalez C."/>
        </authorList>
    </citation>
    <scope>NUCLEOTIDE SEQUENCE</scope>
</reference>
<organism evidence="2">
    <name type="scientific">Anguilla anguilla</name>
    <name type="common">European freshwater eel</name>
    <name type="synonym">Muraena anguilla</name>
    <dbReference type="NCBI Taxonomy" id="7936"/>
    <lineage>
        <taxon>Eukaryota</taxon>
        <taxon>Metazoa</taxon>
        <taxon>Chordata</taxon>
        <taxon>Craniata</taxon>
        <taxon>Vertebrata</taxon>
        <taxon>Euteleostomi</taxon>
        <taxon>Actinopterygii</taxon>
        <taxon>Neopterygii</taxon>
        <taxon>Teleostei</taxon>
        <taxon>Anguilliformes</taxon>
        <taxon>Anguillidae</taxon>
        <taxon>Anguilla</taxon>
    </lineage>
</organism>
<dbReference type="AlphaFoldDB" id="A0A0E9SA09"/>
<proteinExistence type="predicted"/>
<name>A0A0E9SA09_ANGAN</name>
<feature type="region of interest" description="Disordered" evidence="1">
    <location>
        <begin position="9"/>
        <end position="30"/>
    </location>
</feature>
<accession>A0A0E9SA09</accession>
<evidence type="ECO:0000256" key="1">
    <source>
        <dbReference type="SAM" id="MobiDB-lite"/>
    </source>
</evidence>
<protein>
    <submittedName>
        <fullName evidence="2">Uncharacterized protein</fullName>
    </submittedName>
</protein>
<dbReference type="EMBL" id="GBXM01070510">
    <property type="protein sequence ID" value="JAH38067.1"/>
    <property type="molecule type" value="Transcribed_RNA"/>
</dbReference>
<reference evidence="2" key="2">
    <citation type="journal article" date="2015" name="Fish Shellfish Immunol.">
        <title>Early steps in the European eel (Anguilla anguilla)-Vibrio vulnificus interaction in the gills: Role of the RtxA13 toxin.</title>
        <authorList>
            <person name="Callol A."/>
            <person name="Pajuelo D."/>
            <person name="Ebbesson L."/>
            <person name="Teles M."/>
            <person name="MacKenzie S."/>
            <person name="Amaro C."/>
        </authorList>
    </citation>
    <scope>NUCLEOTIDE SEQUENCE</scope>
</reference>
<sequence length="51" mass="5688">MLSVFHLIARPGTSPPGSRQYPTESPAESEKRTNWMDWCFGTVTGAEAFDK</sequence>